<evidence type="ECO:0000313" key="3">
    <source>
        <dbReference type="Proteomes" id="UP000028719"/>
    </source>
</evidence>
<evidence type="ECO:0000313" key="2">
    <source>
        <dbReference type="EMBL" id="SHE39901.1"/>
    </source>
</evidence>
<dbReference type="EMBL" id="JPRI01000001">
    <property type="protein sequence ID" value="KFF28580.1"/>
    <property type="molecule type" value="Genomic_DNA"/>
</dbReference>
<dbReference type="EMBL" id="FQVE01000001">
    <property type="protein sequence ID" value="SHE39901.1"/>
    <property type="molecule type" value="Genomic_DNA"/>
</dbReference>
<gene>
    <name evidence="1" type="ORF">IW16_05135</name>
    <name evidence="2" type="ORF">SAMN02787073_0278</name>
</gene>
<proteinExistence type="predicted"/>
<organism evidence="2 4">
    <name type="scientific">Chryseobacterium vrystaatense</name>
    <dbReference type="NCBI Taxonomy" id="307480"/>
    <lineage>
        <taxon>Bacteria</taxon>
        <taxon>Pseudomonadati</taxon>
        <taxon>Bacteroidota</taxon>
        <taxon>Flavobacteriia</taxon>
        <taxon>Flavobacteriales</taxon>
        <taxon>Weeksellaceae</taxon>
        <taxon>Chryseobacterium group</taxon>
        <taxon>Chryseobacterium</taxon>
    </lineage>
</organism>
<evidence type="ECO:0000313" key="1">
    <source>
        <dbReference type="EMBL" id="KFF28580.1"/>
    </source>
</evidence>
<dbReference type="SUPFAM" id="SSF160574">
    <property type="entry name" value="BT0923-like"/>
    <property type="match status" value="1"/>
</dbReference>
<reference evidence="2" key="2">
    <citation type="submission" date="2016-11" db="EMBL/GenBank/DDBJ databases">
        <authorList>
            <person name="Jaros S."/>
            <person name="Januszkiewicz K."/>
            <person name="Wedrychowicz H."/>
        </authorList>
    </citation>
    <scope>NUCLEOTIDE SEQUENCE [LARGE SCALE GENOMIC DNA]</scope>
    <source>
        <strain evidence="2">YR203</strain>
    </source>
</reference>
<reference evidence="1 3" key="1">
    <citation type="submission" date="2014-07" db="EMBL/GenBank/DDBJ databases">
        <title>Genome of Chryseobacterium vrystaatense LMG 22846.</title>
        <authorList>
            <person name="Pipes S.E."/>
            <person name="Stropko S.J."/>
            <person name="Newman J.D."/>
        </authorList>
    </citation>
    <scope>NUCLEOTIDE SEQUENCE [LARGE SCALE GENOMIC DNA]</scope>
    <source>
        <strain evidence="1 3">LMG 22846</strain>
    </source>
</reference>
<evidence type="ECO:0000313" key="4">
    <source>
        <dbReference type="Proteomes" id="UP000184108"/>
    </source>
</evidence>
<name>A0A1M4T639_9FLAO</name>
<dbReference type="Gene3D" id="3.40.1420.30">
    <property type="match status" value="1"/>
</dbReference>
<dbReference type="Proteomes" id="UP000184108">
    <property type="component" value="Unassembled WGS sequence"/>
</dbReference>
<protein>
    <submittedName>
        <fullName evidence="2">Uncharacterized protein</fullName>
    </submittedName>
</protein>
<reference evidence="4" key="3">
    <citation type="submission" date="2016-11" db="EMBL/GenBank/DDBJ databases">
        <authorList>
            <person name="Varghese N."/>
            <person name="Submissions S."/>
        </authorList>
    </citation>
    <scope>NUCLEOTIDE SEQUENCE [LARGE SCALE GENOMIC DNA]</scope>
    <source>
        <strain evidence="4">YR203</strain>
    </source>
</reference>
<accession>A0A1M4T639</accession>
<dbReference type="AlphaFoldDB" id="A0A1M4T639"/>
<dbReference type="RefSeq" id="WP_034740284.1">
    <property type="nucleotide sequence ID" value="NZ_FQVE01000001.1"/>
</dbReference>
<sequence>MNTLKLNIMVNWNIIKSSEEQVSSQSIRKTIVSFLTRHYPCSVADSIEKKYNAYKIHLMGGLCLTFDACGRPVKTN</sequence>
<dbReference type="OrthoDB" id="711155at2"/>
<dbReference type="Proteomes" id="UP000028719">
    <property type="component" value="Unassembled WGS sequence"/>
</dbReference>
<keyword evidence="3" id="KW-1185">Reference proteome</keyword>